<protein>
    <submittedName>
        <fullName evidence="1">Uncharacterized protein</fullName>
    </submittedName>
</protein>
<proteinExistence type="predicted"/>
<name>A0ABT3IHZ5_9BACT</name>
<dbReference type="EMBL" id="JAPDNS010000001">
    <property type="protein sequence ID" value="MCW3483583.1"/>
    <property type="molecule type" value="Genomic_DNA"/>
</dbReference>
<sequence length="53" mass="6256">MPARKNIDGISLQQVAAQDQRYSLPASYIHKYLNILLLSNQRKHQRVIYHFFA</sequence>
<dbReference type="Proteomes" id="UP001207742">
    <property type="component" value="Unassembled WGS sequence"/>
</dbReference>
<dbReference type="RefSeq" id="WP_264729066.1">
    <property type="nucleotide sequence ID" value="NZ_JAPDNR010000001.1"/>
</dbReference>
<organism evidence="1 2">
    <name type="scientific">Chitinophaga nivalis</name>
    <dbReference type="NCBI Taxonomy" id="2991709"/>
    <lineage>
        <taxon>Bacteria</taxon>
        <taxon>Pseudomonadati</taxon>
        <taxon>Bacteroidota</taxon>
        <taxon>Chitinophagia</taxon>
        <taxon>Chitinophagales</taxon>
        <taxon>Chitinophagaceae</taxon>
        <taxon>Chitinophaga</taxon>
    </lineage>
</organism>
<evidence type="ECO:0000313" key="1">
    <source>
        <dbReference type="EMBL" id="MCW3483583.1"/>
    </source>
</evidence>
<reference evidence="1 2" key="1">
    <citation type="submission" date="2022-10" db="EMBL/GenBank/DDBJ databases">
        <title>Chitinophaga nivalis PC15 sp. nov., isolated from Pyeongchang county, South Korea.</title>
        <authorList>
            <person name="Trinh H.N."/>
        </authorList>
    </citation>
    <scope>NUCLEOTIDE SEQUENCE [LARGE SCALE GENOMIC DNA]</scope>
    <source>
        <strain evidence="1 2">PC14</strain>
    </source>
</reference>
<keyword evidence="2" id="KW-1185">Reference proteome</keyword>
<gene>
    <name evidence="1" type="ORF">OL497_06745</name>
</gene>
<accession>A0ABT3IHZ5</accession>
<evidence type="ECO:0000313" key="2">
    <source>
        <dbReference type="Proteomes" id="UP001207742"/>
    </source>
</evidence>
<comment type="caution">
    <text evidence="1">The sequence shown here is derived from an EMBL/GenBank/DDBJ whole genome shotgun (WGS) entry which is preliminary data.</text>
</comment>